<accession>A0ABR9R5E4</accession>
<organism evidence="1 2">
    <name type="scientific">Gemmiger gallinarum</name>
    <dbReference type="NCBI Taxonomy" id="2779354"/>
    <lineage>
        <taxon>Bacteria</taxon>
        <taxon>Bacillati</taxon>
        <taxon>Bacillota</taxon>
        <taxon>Clostridia</taxon>
        <taxon>Eubacteriales</taxon>
        <taxon>Gemmiger</taxon>
    </lineage>
</organism>
<evidence type="ECO:0000313" key="1">
    <source>
        <dbReference type="EMBL" id="MBE5038378.1"/>
    </source>
</evidence>
<proteinExistence type="predicted"/>
<dbReference type="Proteomes" id="UP000768567">
    <property type="component" value="Unassembled WGS sequence"/>
</dbReference>
<sequence>MVAVFCRPLPRPHACRAGARHAHPLGQLQPAHPDHSPAFWAKVARLLPDYAARRAMLRTGETR</sequence>
<protein>
    <submittedName>
        <fullName evidence="1">M48 family metallopeptidase</fullName>
    </submittedName>
</protein>
<keyword evidence="2" id="KW-1185">Reference proteome</keyword>
<comment type="caution">
    <text evidence="1">The sequence shown here is derived from an EMBL/GenBank/DDBJ whole genome shotgun (WGS) entry which is preliminary data.</text>
</comment>
<evidence type="ECO:0000313" key="2">
    <source>
        <dbReference type="Proteomes" id="UP000768567"/>
    </source>
</evidence>
<dbReference type="EMBL" id="JADCKC010000003">
    <property type="protein sequence ID" value="MBE5038378.1"/>
    <property type="molecule type" value="Genomic_DNA"/>
</dbReference>
<gene>
    <name evidence="1" type="ORF">INF35_11325</name>
</gene>
<name>A0ABR9R5E4_9FIRM</name>
<reference evidence="1 2" key="1">
    <citation type="submission" date="2020-10" db="EMBL/GenBank/DDBJ databases">
        <title>ChiBAC.</title>
        <authorList>
            <person name="Zenner C."/>
            <person name="Hitch T.C.A."/>
            <person name="Clavel T."/>
        </authorList>
    </citation>
    <scope>NUCLEOTIDE SEQUENCE [LARGE SCALE GENOMIC DNA]</scope>
    <source>
        <strain evidence="1 2">DSM 109015</strain>
    </source>
</reference>